<sequence>MLEWEGSVHGNFYGCVSDLRWISLSDGVCEWMSWAMGRSPLCFCGMSAFQIIASNVVDLDMRRRISIEGIRPSIYIISANQKPMEITDSDKNKVVEECNGRNGRNGNNGGNNEIIDGSPRAVRVLLKMKREMDPDMVFVMETRVTIDILSFSSSHIDVKVLSHNSRVWRWTGFYGNPVQEQCRHTWTLLRRLCEMSNLPWLCIGDFNEILSVEEKLGGVARPWRLMEDFRQALDFCELEDMGFRGPLFTCSNRRDGGGLIQERLDRGVRSFEWEQLFHNSYVRHLDYNFSNHWALMVEALGAKDHRSGSGFRMQRRFHFKACWAEREDCGELIKKSWCQTGQRRAMDQLGTTISMCTKQLSSWNSKTRKQSVAKIENLQRELSEASFSIHSGSWTVIRKLERSLDSLLIEKEEHWKQRSMVEWLKGGDRNTQFFHSKASVRRARNVIHGLMDDTGVWRVGQKDMKGVVVGYFPRLFQACRPPPDDFVEVLECLQSRISTPSSAFLDSSFSTEEIRENVTDACLKVLNEDESLVRINNTLVCLIPKVKVAERMTDYMPISLCNIIYKIVANALANRLLIVLGEVVLDTQSALVLGRLISNNAIVGFECLHALRKRKQKEGSLALKIDMSKAYDRVEWEFLEKVIGTMGFSASWIRRIMSCVTTVRLYFLINWIVCGSLVPSRGLQQGTHYPLTCIYWSQRVYQVC</sequence>
<dbReference type="Pfam" id="PF00078">
    <property type="entry name" value="RVT_1"/>
    <property type="match status" value="1"/>
</dbReference>
<dbReference type="SUPFAM" id="SSF56219">
    <property type="entry name" value="DNase I-like"/>
    <property type="match status" value="1"/>
</dbReference>
<keyword evidence="3" id="KW-1185">Reference proteome</keyword>
<comment type="caution">
    <text evidence="2">The sequence shown here is derived from an EMBL/GenBank/DDBJ whole genome shotgun (WGS) entry which is preliminary data.</text>
</comment>
<gene>
    <name evidence="2" type="ORF">Dsin_004959</name>
</gene>
<evidence type="ECO:0000313" key="3">
    <source>
        <dbReference type="Proteomes" id="UP001281410"/>
    </source>
</evidence>
<name>A0AAE0EEQ7_9ROSI</name>
<feature type="domain" description="Reverse transcriptase" evidence="1">
    <location>
        <begin position="544"/>
        <end position="687"/>
    </location>
</feature>
<organism evidence="2 3">
    <name type="scientific">Dipteronia sinensis</name>
    <dbReference type="NCBI Taxonomy" id="43782"/>
    <lineage>
        <taxon>Eukaryota</taxon>
        <taxon>Viridiplantae</taxon>
        <taxon>Streptophyta</taxon>
        <taxon>Embryophyta</taxon>
        <taxon>Tracheophyta</taxon>
        <taxon>Spermatophyta</taxon>
        <taxon>Magnoliopsida</taxon>
        <taxon>eudicotyledons</taxon>
        <taxon>Gunneridae</taxon>
        <taxon>Pentapetalae</taxon>
        <taxon>rosids</taxon>
        <taxon>malvids</taxon>
        <taxon>Sapindales</taxon>
        <taxon>Sapindaceae</taxon>
        <taxon>Hippocastanoideae</taxon>
        <taxon>Acereae</taxon>
        <taxon>Dipteronia</taxon>
    </lineage>
</organism>
<reference evidence="2" key="1">
    <citation type="journal article" date="2023" name="Plant J.">
        <title>Genome sequences and population genomics provide insights into the demographic history, inbreeding, and mutation load of two 'living fossil' tree species of Dipteronia.</title>
        <authorList>
            <person name="Feng Y."/>
            <person name="Comes H.P."/>
            <person name="Chen J."/>
            <person name="Zhu S."/>
            <person name="Lu R."/>
            <person name="Zhang X."/>
            <person name="Li P."/>
            <person name="Qiu J."/>
            <person name="Olsen K.M."/>
            <person name="Qiu Y."/>
        </authorList>
    </citation>
    <scope>NUCLEOTIDE SEQUENCE</scope>
    <source>
        <strain evidence="2">NBL</strain>
    </source>
</reference>
<protein>
    <recommendedName>
        <fullName evidence="1">Reverse transcriptase domain-containing protein</fullName>
    </recommendedName>
</protein>
<dbReference type="PANTHER" id="PTHR33710:SF77">
    <property type="entry name" value="DNASE I-LIKE SUPERFAMILY PROTEIN"/>
    <property type="match status" value="1"/>
</dbReference>
<dbReference type="PANTHER" id="PTHR33710">
    <property type="entry name" value="BNAC02G09200D PROTEIN"/>
    <property type="match status" value="1"/>
</dbReference>
<dbReference type="InterPro" id="IPR000477">
    <property type="entry name" value="RT_dom"/>
</dbReference>
<evidence type="ECO:0000313" key="2">
    <source>
        <dbReference type="EMBL" id="KAK3225097.1"/>
    </source>
</evidence>
<dbReference type="InterPro" id="IPR036691">
    <property type="entry name" value="Endo/exonu/phosph_ase_sf"/>
</dbReference>
<dbReference type="AlphaFoldDB" id="A0AAE0EEQ7"/>
<dbReference type="Gene3D" id="3.60.10.10">
    <property type="entry name" value="Endonuclease/exonuclease/phosphatase"/>
    <property type="match status" value="1"/>
</dbReference>
<evidence type="ECO:0000259" key="1">
    <source>
        <dbReference type="Pfam" id="PF00078"/>
    </source>
</evidence>
<proteinExistence type="predicted"/>
<dbReference type="Proteomes" id="UP001281410">
    <property type="component" value="Unassembled WGS sequence"/>
</dbReference>
<dbReference type="EMBL" id="JANJYJ010000002">
    <property type="protein sequence ID" value="KAK3225097.1"/>
    <property type="molecule type" value="Genomic_DNA"/>
</dbReference>
<accession>A0AAE0EEQ7</accession>